<keyword evidence="7" id="KW-0460">Magnesium</keyword>
<dbReference type="Pfam" id="PF08245">
    <property type="entry name" value="Mur_ligase_M"/>
    <property type="match status" value="1"/>
</dbReference>
<dbReference type="Proteomes" id="UP000294558">
    <property type="component" value="Unassembled WGS sequence"/>
</dbReference>
<dbReference type="PIRSF" id="PIRSF001563">
    <property type="entry name" value="Folylpolyglu_synth"/>
    <property type="match status" value="1"/>
</dbReference>
<evidence type="ECO:0000256" key="7">
    <source>
        <dbReference type="ARBA" id="ARBA00022842"/>
    </source>
</evidence>
<sequence>MDYESALAYLDEHASYDKTGRVDSPSVEPISRLASAMGDPHLAQPVIHVTGTNGKGSTVQIISRLLMAQGLTVGTYTSPHLERVNERIKRNGESISDEEFGEVIAGIADMEAITGVRPTYFEAVTAAAFRWFADVAVDVAVIEVGMLGRWDATNIVDAQVAVVTNIALDHTEFAGPTTVDIAREKAGIIKPGSAAIIGETEPDLVQIFRDEGGATTMVRGDDFETVDNSLAIGGRALDLRTPTTIYSDVFLPLHGAHQGDNAAVALTAVETFFAAPLAEDVVHEGFANVEMPGRFEVLGVQPLTIIDGAHNPPGADVCASVFFDDFQPEGRRILIVGTLRDPGEMLAALRADEFDVVHACTAPSPRGVPGADIAKAARSLGCDEVYVHDDVEAACKAAMKYADSDDAILACGSIYVAGAAREPLRRFAN</sequence>
<feature type="domain" description="Mur ligase central" evidence="12">
    <location>
        <begin position="49"/>
        <end position="268"/>
    </location>
</feature>
<dbReference type="PROSITE" id="PS01011">
    <property type="entry name" value="FOLYLPOLYGLU_SYNT_1"/>
    <property type="match status" value="1"/>
</dbReference>
<dbReference type="InterPro" id="IPR013221">
    <property type="entry name" value="Mur_ligase_cen"/>
</dbReference>
<evidence type="ECO:0000256" key="4">
    <source>
        <dbReference type="ARBA" id="ARBA00022723"/>
    </source>
</evidence>
<dbReference type="GO" id="GO:0004326">
    <property type="term" value="F:tetrahydrofolylpolyglutamate synthase activity"/>
    <property type="evidence" value="ECO:0007669"/>
    <property type="project" value="UniProtKB-EC"/>
</dbReference>
<evidence type="ECO:0000313" key="14">
    <source>
        <dbReference type="Proteomes" id="UP000294558"/>
    </source>
</evidence>
<evidence type="ECO:0000259" key="12">
    <source>
        <dbReference type="Pfam" id="PF08245"/>
    </source>
</evidence>
<dbReference type="InterPro" id="IPR001645">
    <property type="entry name" value="Folylpolyglutamate_synth"/>
</dbReference>
<evidence type="ECO:0000256" key="8">
    <source>
        <dbReference type="ARBA" id="ARBA00030592"/>
    </source>
</evidence>
<comment type="similarity">
    <text evidence="1 10">Belongs to the folylpolyglutamate synthase family.</text>
</comment>
<comment type="catalytic activity">
    <reaction evidence="9">
        <text>(6S)-5,6,7,8-tetrahydrofolyl-(gamma-L-Glu)(n) + L-glutamate + ATP = (6S)-5,6,7,8-tetrahydrofolyl-(gamma-L-Glu)(n+1) + ADP + phosphate + H(+)</text>
        <dbReference type="Rhea" id="RHEA:10580"/>
        <dbReference type="Rhea" id="RHEA-COMP:14738"/>
        <dbReference type="Rhea" id="RHEA-COMP:14740"/>
        <dbReference type="ChEBI" id="CHEBI:15378"/>
        <dbReference type="ChEBI" id="CHEBI:29985"/>
        <dbReference type="ChEBI" id="CHEBI:30616"/>
        <dbReference type="ChEBI" id="CHEBI:43474"/>
        <dbReference type="ChEBI" id="CHEBI:141005"/>
        <dbReference type="ChEBI" id="CHEBI:456216"/>
        <dbReference type="EC" id="6.3.2.17"/>
    </reaction>
</comment>
<feature type="domain" description="Mur ligase C-terminal" evidence="11">
    <location>
        <begin position="293"/>
        <end position="413"/>
    </location>
</feature>
<dbReference type="Gene3D" id="3.90.190.20">
    <property type="entry name" value="Mur ligase, C-terminal domain"/>
    <property type="match status" value="1"/>
</dbReference>
<dbReference type="InterPro" id="IPR036615">
    <property type="entry name" value="Mur_ligase_C_dom_sf"/>
</dbReference>
<dbReference type="EMBL" id="SOAU01000001">
    <property type="protein sequence ID" value="TDT15982.1"/>
    <property type="molecule type" value="Genomic_DNA"/>
</dbReference>
<keyword evidence="5 10" id="KW-0547">Nucleotide-binding</keyword>
<keyword evidence="3 10" id="KW-0436">Ligase</keyword>
<dbReference type="RefSeq" id="WP_133868390.1">
    <property type="nucleotide sequence ID" value="NZ_SOAU01000001.1"/>
</dbReference>
<reference evidence="13 14" key="1">
    <citation type="submission" date="2019-03" db="EMBL/GenBank/DDBJ databases">
        <title>Sequencing the genomes of 1000 actinobacteria strains.</title>
        <authorList>
            <person name="Klenk H.-P."/>
        </authorList>
    </citation>
    <scope>NUCLEOTIDE SEQUENCE [LARGE SCALE GENOMIC DNA]</scope>
    <source>
        <strain evidence="13 14">DSM 18936</strain>
    </source>
</reference>
<dbReference type="PANTHER" id="PTHR11136">
    <property type="entry name" value="FOLYLPOLYGLUTAMATE SYNTHASE-RELATED"/>
    <property type="match status" value="1"/>
</dbReference>
<dbReference type="GO" id="GO:0005524">
    <property type="term" value="F:ATP binding"/>
    <property type="evidence" value="ECO:0007669"/>
    <property type="project" value="UniProtKB-KW"/>
</dbReference>
<proteinExistence type="inferred from homology"/>
<dbReference type="GO" id="GO:0008841">
    <property type="term" value="F:dihydrofolate synthase activity"/>
    <property type="evidence" value="ECO:0007669"/>
    <property type="project" value="TreeGrafter"/>
</dbReference>
<dbReference type="SUPFAM" id="SSF53244">
    <property type="entry name" value="MurD-like peptide ligases, peptide-binding domain"/>
    <property type="match status" value="1"/>
</dbReference>
<accession>A0A4R7HXP8</accession>
<dbReference type="GO" id="GO:0046872">
    <property type="term" value="F:metal ion binding"/>
    <property type="evidence" value="ECO:0007669"/>
    <property type="project" value="UniProtKB-KW"/>
</dbReference>
<evidence type="ECO:0000256" key="9">
    <source>
        <dbReference type="ARBA" id="ARBA00047493"/>
    </source>
</evidence>
<keyword evidence="14" id="KW-1185">Reference proteome</keyword>
<dbReference type="Gene3D" id="3.40.1190.10">
    <property type="entry name" value="Mur-like, catalytic domain"/>
    <property type="match status" value="1"/>
</dbReference>
<dbReference type="NCBIfam" id="TIGR01499">
    <property type="entry name" value="folC"/>
    <property type="match status" value="1"/>
</dbReference>
<dbReference type="InterPro" id="IPR018109">
    <property type="entry name" value="Folylpolyglutamate_synth_CS"/>
</dbReference>
<name>A0A4R7HXP8_9ACTN</name>
<dbReference type="InterPro" id="IPR036565">
    <property type="entry name" value="Mur-like_cat_sf"/>
</dbReference>
<dbReference type="Pfam" id="PF02875">
    <property type="entry name" value="Mur_ligase_C"/>
    <property type="match status" value="1"/>
</dbReference>
<evidence type="ECO:0000256" key="5">
    <source>
        <dbReference type="ARBA" id="ARBA00022741"/>
    </source>
</evidence>
<dbReference type="PANTHER" id="PTHR11136:SF0">
    <property type="entry name" value="DIHYDROFOLATE SYNTHETASE-RELATED"/>
    <property type="match status" value="1"/>
</dbReference>
<evidence type="ECO:0000256" key="3">
    <source>
        <dbReference type="ARBA" id="ARBA00022598"/>
    </source>
</evidence>
<evidence type="ECO:0000256" key="2">
    <source>
        <dbReference type="ARBA" id="ARBA00013025"/>
    </source>
</evidence>
<evidence type="ECO:0000259" key="11">
    <source>
        <dbReference type="Pfam" id="PF02875"/>
    </source>
</evidence>
<comment type="caution">
    <text evidence="13">The sequence shown here is derived from an EMBL/GenBank/DDBJ whole genome shotgun (WGS) entry which is preliminary data.</text>
</comment>
<protein>
    <recommendedName>
        <fullName evidence="2">tetrahydrofolate synthase</fullName>
        <ecNumber evidence="2">6.3.2.17</ecNumber>
    </recommendedName>
    <alternativeName>
        <fullName evidence="8">Tetrahydrofolylpolyglutamate synthase</fullName>
    </alternativeName>
</protein>
<dbReference type="GO" id="GO:0005737">
    <property type="term" value="C:cytoplasm"/>
    <property type="evidence" value="ECO:0007669"/>
    <property type="project" value="TreeGrafter"/>
</dbReference>
<dbReference type="EC" id="6.3.2.17" evidence="2"/>
<evidence type="ECO:0000256" key="1">
    <source>
        <dbReference type="ARBA" id="ARBA00008276"/>
    </source>
</evidence>
<dbReference type="InterPro" id="IPR004101">
    <property type="entry name" value="Mur_ligase_C"/>
</dbReference>
<keyword evidence="4" id="KW-0479">Metal-binding</keyword>
<keyword evidence="6 10" id="KW-0067">ATP-binding</keyword>
<gene>
    <name evidence="13" type="ORF">BDK89_1564</name>
</gene>
<evidence type="ECO:0000256" key="10">
    <source>
        <dbReference type="PIRNR" id="PIRNR001563"/>
    </source>
</evidence>
<evidence type="ECO:0000256" key="6">
    <source>
        <dbReference type="ARBA" id="ARBA00022840"/>
    </source>
</evidence>
<evidence type="ECO:0000313" key="13">
    <source>
        <dbReference type="EMBL" id="TDT15982.1"/>
    </source>
</evidence>
<dbReference type="OrthoDB" id="9809356at2"/>
<dbReference type="SUPFAM" id="SSF53623">
    <property type="entry name" value="MurD-like peptide ligases, catalytic domain"/>
    <property type="match status" value="1"/>
</dbReference>
<dbReference type="AlphaFoldDB" id="A0A4R7HXP8"/>
<organism evidence="13 14">
    <name type="scientific">Ilumatobacter fluminis</name>
    <dbReference type="NCBI Taxonomy" id="467091"/>
    <lineage>
        <taxon>Bacteria</taxon>
        <taxon>Bacillati</taxon>
        <taxon>Actinomycetota</taxon>
        <taxon>Acidimicrobiia</taxon>
        <taxon>Acidimicrobiales</taxon>
        <taxon>Ilumatobacteraceae</taxon>
        <taxon>Ilumatobacter</taxon>
    </lineage>
</organism>